<comment type="caution">
    <text evidence="1">The sequence shown here is derived from an EMBL/GenBank/DDBJ whole genome shotgun (WGS) entry which is preliminary data.</text>
</comment>
<gene>
    <name evidence="1" type="ORF">LCGC14_2549980</name>
</gene>
<sequence>MNPIAYRMKPEEPLRFLLIGEMVSYRDGKEPERVWNLNIYSSAKSRKTAEKKMKRHSSDSIFIEWDMQMCQPKLGFGFRYNRVFESKIGAIPARPSRAP</sequence>
<protein>
    <submittedName>
        <fullName evidence="1">Uncharacterized protein</fullName>
    </submittedName>
</protein>
<dbReference type="EMBL" id="LAZR01041823">
    <property type="protein sequence ID" value="KKL11019.1"/>
    <property type="molecule type" value="Genomic_DNA"/>
</dbReference>
<accession>A0A0F9AN11</accession>
<reference evidence="1" key="1">
    <citation type="journal article" date="2015" name="Nature">
        <title>Complex archaea that bridge the gap between prokaryotes and eukaryotes.</title>
        <authorList>
            <person name="Spang A."/>
            <person name="Saw J.H."/>
            <person name="Jorgensen S.L."/>
            <person name="Zaremba-Niedzwiedzka K."/>
            <person name="Martijn J."/>
            <person name="Lind A.E."/>
            <person name="van Eijk R."/>
            <person name="Schleper C."/>
            <person name="Guy L."/>
            <person name="Ettema T.J."/>
        </authorList>
    </citation>
    <scope>NUCLEOTIDE SEQUENCE</scope>
</reference>
<organism evidence="1">
    <name type="scientific">marine sediment metagenome</name>
    <dbReference type="NCBI Taxonomy" id="412755"/>
    <lineage>
        <taxon>unclassified sequences</taxon>
        <taxon>metagenomes</taxon>
        <taxon>ecological metagenomes</taxon>
    </lineage>
</organism>
<evidence type="ECO:0000313" key="1">
    <source>
        <dbReference type="EMBL" id="KKL11019.1"/>
    </source>
</evidence>
<name>A0A0F9AN11_9ZZZZ</name>
<dbReference type="AlphaFoldDB" id="A0A0F9AN11"/>
<proteinExistence type="predicted"/>